<reference evidence="1 2" key="1">
    <citation type="journal article" date="2015" name="Appl. Environ. Microbiol.">
        <title>Aerobic and Anaerobic Thiosulfate Oxidation by a Cold-Adapted, Subglacial Chemoautotroph.</title>
        <authorList>
            <person name="Harrold Z.R."/>
            <person name="Skidmore M.L."/>
            <person name="Hamilton T.L."/>
            <person name="Desch L."/>
            <person name="Amada K."/>
            <person name="van Gelder W."/>
            <person name="Glover K."/>
            <person name="Roden E.E."/>
            <person name="Boyd E.S."/>
        </authorList>
    </citation>
    <scope>NUCLEOTIDE SEQUENCE [LARGE SCALE GENOMIC DNA]</scope>
    <source>
        <strain evidence="1 2">RG</strain>
    </source>
</reference>
<evidence type="ECO:0008006" key="3">
    <source>
        <dbReference type="Google" id="ProtNLM"/>
    </source>
</evidence>
<dbReference type="Proteomes" id="UP000064243">
    <property type="component" value="Unassembled WGS sequence"/>
</dbReference>
<accession>A0A106BWJ7</accession>
<keyword evidence="2" id="KW-1185">Reference proteome</keyword>
<dbReference type="PATRIC" id="fig|36861.3.peg.1082"/>
<dbReference type="Pfam" id="PF07592">
    <property type="entry name" value="DDE_Tnp_ISAZ013"/>
    <property type="match status" value="1"/>
</dbReference>
<proteinExistence type="predicted"/>
<dbReference type="EMBL" id="LDUG01000002">
    <property type="protein sequence ID" value="KVW99748.1"/>
    <property type="molecule type" value="Genomic_DNA"/>
</dbReference>
<dbReference type="InterPro" id="IPR011518">
    <property type="entry name" value="Transposase_36"/>
</dbReference>
<name>A0A106BWJ7_THIDE</name>
<protein>
    <recommendedName>
        <fullName evidence="3">Transposase</fullName>
    </recommendedName>
</protein>
<dbReference type="AlphaFoldDB" id="A0A106BWJ7"/>
<sequence length="104" mass="12165">MTGLCVRLVYYPPYHSKYNAIERYWAGLEKSWNGYLLSTVETVIRRAGNFFWKGMRTSANLMDGVYEKGVKIRGKEKRALEDRLERTAELGCWDITIHPKTVFL</sequence>
<gene>
    <name evidence="1" type="ORF">ABW22_00270</name>
</gene>
<comment type="caution">
    <text evidence="1">The sequence shown here is derived from an EMBL/GenBank/DDBJ whole genome shotgun (WGS) entry which is preliminary data.</text>
</comment>
<organism evidence="1 2">
    <name type="scientific">Thiobacillus denitrificans</name>
    <dbReference type="NCBI Taxonomy" id="36861"/>
    <lineage>
        <taxon>Bacteria</taxon>
        <taxon>Pseudomonadati</taxon>
        <taxon>Pseudomonadota</taxon>
        <taxon>Betaproteobacteria</taxon>
        <taxon>Nitrosomonadales</taxon>
        <taxon>Thiobacillaceae</taxon>
        <taxon>Thiobacillus</taxon>
    </lineage>
</organism>
<evidence type="ECO:0000313" key="2">
    <source>
        <dbReference type="Proteomes" id="UP000064243"/>
    </source>
</evidence>
<evidence type="ECO:0000313" key="1">
    <source>
        <dbReference type="EMBL" id="KVW99748.1"/>
    </source>
</evidence>